<dbReference type="Pfam" id="PF12697">
    <property type="entry name" value="Abhydrolase_6"/>
    <property type="match status" value="1"/>
</dbReference>
<dbReference type="Proteomes" id="UP001141259">
    <property type="component" value="Unassembled WGS sequence"/>
</dbReference>
<name>A0A9X2VUB5_9PSEU</name>
<protein>
    <submittedName>
        <fullName evidence="2">Alpha/beta hydrolase</fullName>
    </submittedName>
</protein>
<dbReference type="SUPFAM" id="SSF53474">
    <property type="entry name" value="alpha/beta-Hydrolases"/>
    <property type="match status" value="1"/>
</dbReference>
<dbReference type="InterPro" id="IPR000073">
    <property type="entry name" value="AB_hydrolase_1"/>
</dbReference>
<keyword evidence="3" id="KW-1185">Reference proteome</keyword>
<comment type="caution">
    <text evidence="2">The sequence shown here is derived from an EMBL/GenBank/DDBJ whole genome shotgun (WGS) entry which is preliminary data.</text>
</comment>
<keyword evidence="2" id="KW-0378">Hydrolase</keyword>
<evidence type="ECO:0000259" key="1">
    <source>
        <dbReference type="Pfam" id="PF12697"/>
    </source>
</evidence>
<sequence length="249" mass="27981">MTAVFVHGVPETPSVWDVVRERLDVDSVALHLPGFGIPRLPRLTDNEAYAAWLADQLAEMTGPIDLVAHDWGAHLAIRAVSAYDVPVRSWVCDVAEAWHPDFVWHEGAQVIQSEHGREFLTTLRTSPEMLAGFLEPRGINAHVMADIAQTVDEVMTDTMYLLYRDATPNFYAYKDWGHRMEQVSGVPGLVVAPEEDPYGDVELSRQTAERLGAQFVRLPGKSHYWMHQDPDAAVQLLNTFWRGIDRHGG</sequence>
<evidence type="ECO:0000313" key="2">
    <source>
        <dbReference type="EMBL" id="MCS7482870.1"/>
    </source>
</evidence>
<organism evidence="2 3">
    <name type="scientific">Umezawaea endophytica</name>
    <dbReference type="NCBI Taxonomy" id="1654476"/>
    <lineage>
        <taxon>Bacteria</taxon>
        <taxon>Bacillati</taxon>
        <taxon>Actinomycetota</taxon>
        <taxon>Actinomycetes</taxon>
        <taxon>Pseudonocardiales</taxon>
        <taxon>Pseudonocardiaceae</taxon>
        <taxon>Umezawaea</taxon>
    </lineage>
</organism>
<dbReference type="PANTHER" id="PTHR43689">
    <property type="entry name" value="HYDROLASE"/>
    <property type="match status" value="1"/>
</dbReference>
<reference evidence="2" key="1">
    <citation type="submission" date="2022-08" db="EMBL/GenBank/DDBJ databases">
        <authorList>
            <person name="Tistechok S."/>
            <person name="Samborskyy M."/>
            <person name="Roman I."/>
        </authorList>
    </citation>
    <scope>NUCLEOTIDE SEQUENCE</scope>
    <source>
        <strain evidence="2">DSM 103496</strain>
    </source>
</reference>
<dbReference type="GO" id="GO:0016787">
    <property type="term" value="F:hydrolase activity"/>
    <property type="evidence" value="ECO:0007669"/>
    <property type="project" value="UniProtKB-KW"/>
</dbReference>
<dbReference type="Gene3D" id="3.40.50.1820">
    <property type="entry name" value="alpha/beta hydrolase"/>
    <property type="match status" value="1"/>
</dbReference>
<accession>A0A9X2VUB5</accession>
<dbReference type="PANTHER" id="PTHR43689:SF8">
    <property type="entry name" value="ALPHA_BETA-HYDROLASES SUPERFAMILY PROTEIN"/>
    <property type="match status" value="1"/>
</dbReference>
<dbReference type="RefSeq" id="WP_259628335.1">
    <property type="nucleotide sequence ID" value="NZ_JANYMP010000027.1"/>
</dbReference>
<evidence type="ECO:0000313" key="3">
    <source>
        <dbReference type="Proteomes" id="UP001141259"/>
    </source>
</evidence>
<dbReference type="EMBL" id="JANYMP010000027">
    <property type="protein sequence ID" value="MCS7482870.1"/>
    <property type="molecule type" value="Genomic_DNA"/>
</dbReference>
<dbReference type="InterPro" id="IPR029058">
    <property type="entry name" value="AB_hydrolase_fold"/>
</dbReference>
<dbReference type="AlphaFoldDB" id="A0A9X2VUB5"/>
<gene>
    <name evidence="2" type="ORF">NZH93_38995</name>
</gene>
<feature type="domain" description="AB hydrolase-1" evidence="1">
    <location>
        <begin position="4"/>
        <end position="234"/>
    </location>
</feature>
<proteinExistence type="predicted"/>